<dbReference type="PROSITE" id="PS51384">
    <property type="entry name" value="FAD_FR"/>
    <property type="match status" value="1"/>
</dbReference>
<evidence type="ECO:0000256" key="1">
    <source>
        <dbReference type="ARBA" id="ARBA00001974"/>
    </source>
</evidence>
<dbReference type="GeneID" id="30198988"/>
<dbReference type="SUPFAM" id="SSF63380">
    <property type="entry name" value="Riboflavin synthase domain-like"/>
    <property type="match status" value="1"/>
</dbReference>
<feature type="binding site" evidence="6">
    <location>
        <position position="87"/>
    </location>
    <ligand>
        <name>FAD</name>
        <dbReference type="ChEBI" id="CHEBI:57692"/>
    </ligand>
</feature>
<dbReference type="InterPro" id="IPR017927">
    <property type="entry name" value="FAD-bd_FR_type"/>
</dbReference>
<dbReference type="Gene3D" id="3.40.50.80">
    <property type="entry name" value="Nucleotide-binding domain of ferredoxin-NADP reductase (FNR) module"/>
    <property type="match status" value="1"/>
</dbReference>
<accession>A0A1E3P432</accession>
<dbReference type="CDD" id="cd06183">
    <property type="entry name" value="cyt_b5_reduct_like"/>
    <property type="match status" value="1"/>
</dbReference>
<protein>
    <recommendedName>
        <fullName evidence="7">FAD-binding FR-type domain-containing protein</fullName>
    </recommendedName>
</protein>
<keyword evidence="5" id="KW-0560">Oxidoreductase</keyword>
<proteinExistence type="inferred from homology"/>
<name>A0A1E3P432_WICAA</name>
<dbReference type="SUPFAM" id="SSF52343">
    <property type="entry name" value="Ferredoxin reductase-like, C-terminal NADP-linked domain"/>
    <property type="match status" value="1"/>
</dbReference>
<feature type="binding site" evidence="6">
    <location>
        <position position="89"/>
    </location>
    <ligand>
        <name>FAD</name>
        <dbReference type="ChEBI" id="CHEBI:57692"/>
    </ligand>
</feature>
<comment type="similarity">
    <text evidence="2">Belongs to the flavoprotein pyridine nucleotide cytochrome reductase family.</text>
</comment>
<evidence type="ECO:0000313" key="9">
    <source>
        <dbReference type="Proteomes" id="UP000094112"/>
    </source>
</evidence>
<dbReference type="PANTHER" id="PTHR19370">
    <property type="entry name" value="NADH-CYTOCHROME B5 REDUCTASE"/>
    <property type="match status" value="1"/>
</dbReference>
<dbReference type="Gene3D" id="2.40.30.10">
    <property type="entry name" value="Translation factors"/>
    <property type="match status" value="1"/>
</dbReference>
<reference evidence="8 9" key="1">
    <citation type="journal article" date="2016" name="Proc. Natl. Acad. Sci. U.S.A.">
        <title>Comparative genomics of biotechnologically important yeasts.</title>
        <authorList>
            <person name="Riley R."/>
            <person name="Haridas S."/>
            <person name="Wolfe K.H."/>
            <person name="Lopes M.R."/>
            <person name="Hittinger C.T."/>
            <person name="Goeker M."/>
            <person name="Salamov A.A."/>
            <person name="Wisecaver J.H."/>
            <person name="Long T.M."/>
            <person name="Calvey C.H."/>
            <person name="Aerts A.L."/>
            <person name="Barry K.W."/>
            <person name="Choi C."/>
            <person name="Clum A."/>
            <person name="Coughlan A.Y."/>
            <person name="Deshpande S."/>
            <person name="Douglass A.P."/>
            <person name="Hanson S.J."/>
            <person name="Klenk H.-P."/>
            <person name="LaButti K.M."/>
            <person name="Lapidus A."/>
            <person name="Lindquist E.A."/>
            <person name="Lipzen A.M."/>
            <person name="Meier-Kolthoff J.P."/>
            <person name="Ohm R.A."/>
            <person name="Otillar R.P."/>
            <person name="Pangilinan J.L."/>
            <person name="Peng Y."/>
            <person name="Rokas A."/>
            <person name="Rosa C.A."/>
            <person name="Scheuner C."/>
            <person name="Sibirny A.A."/>
            <person name="Slot J.C."/>
            <person name="Stielow J.B."/>
            <person name="Sun H."/>
            <person name="Kurtzman C.P."/>
            <person name="Blackwell M."/>
            <person name="Grigoriev I.V."/>
            <person name="Jeffries T.W."/>
        </authorList>
    </citation>
    <scope>NUCLEOTIDE SEQUENCE [LARGE SCALE GENOMIC DNA]</scope>
    <source>
        <strain evidence="9">ATCC 58044 / CBS 1984 / NCYC 433 / NRRL Y-366-8</strain>
    </source>
</reference>
<keyword evidence="4 6" id="KW-0274">FAD</keyword>
<organism evidence="8 9">
    <name type="scientific">Wickerhamomyces anomalus (strain ATCC 58044 / CBS 1984 / NCYC 433 / NRRL Y-366-8)</name>
    <name type="common">Yeast</name>
    <name type="synonym">Hansenula anomala</name>
    <dbReference type="NCBI Taxonomy" id="683960"/>
    <lineage>
        <taxon>Eukaryota</taxon>
        <taxon>Fungi</taxon>
        <taxon>Dikarya</taxon>
        <taxon>Ascomycota</taxon>
        <taxon>Saccharomycotina</taxon>
        <taxon>Saccharomycetes</taxon>
        <taxon>Phaffomycetales</taxon>
        <taxon>Wickerhamomycetaceae</taxon>
        <taxon>Wickerhamomyces</taxon>
    </lineage>
</organism>
<dbReference type="EMBL" id="KV454210">
    <property type="protein sequence ID" value="ODQ60256.1"/>
    <property type="molecule type" value="Genomic_DNA"/>
</dbReference>
<keyword evidence="3 6" id="KW-0285">Flavoprotein</keyword>
<dbReference type="InterPro" id="IPR039261">
    <property type="entry name" value="FNR_nucleotide-bd"/>
</dbReference>
<evidence type="ECO:0000256" key="4">
    <source>
        <dbReference type="ARBA" id="ARBA00022827"/>
    </source>
</evidence>
<dbReference type="OrthoDB" id="432685at2759"/>
<dbReference type="InterPro" id="IPR001834">
    <property type="entry name" value="CBR-like"/>
</dbReference>
<dbReference type="RefSeq" id="XP_019039463.1">
    <property type="nucleotide sequence ID" value="XM_019181742.1"/>
</dbReference>
<dbReference type="STRING" id="683960.A0A1E3P432"/>
<dbReference type="Proteomes" id="UP000094112">
    <property type="component" value="Unassembled WGS sequence"/>
</dbReference>
<evidence type="ECO:0000256" key="6">
    <source>
        <dbReference type="PIRSR" id="PIRSR601834-1"/>
    </source>
</evidence>
<feature type="binding site" evidence="6">
    <location>
        <position position="130"/>
    </location>
    <ligand>
        <name>FAD</name>
        <dbReference type="ChEBI" id="CHEBI:57692"/>
    </ligand>
</feature>
<feature type="domain" description="FAD-binding FR-type" evidence="7">
    <location>
        <begin position="28"/>
        <end position="155"/>
    </location>
</feature>
<dbReference type="GO" id="GO:0005743">
    <property type="term" value="C:mitochondrial inner membrane"/>
    <property type="evidence" value="ECO:0007669"/>
    <property type="project" value="EnsemblFungi"/>
</dbReference>
<dbReference type="GO" id="GO:0016491">
    <property type="term" value="F:oxidoreductase activity"/>
    <property type="evidence" value="ECO:0007669"/>
    <property type="project" value="UniProtKB-KW"/>
</dbReference>
<dbReference type="GO" id="GO:0007006">
    <property type="term" value="P:mitochondrial membrane organization"/>
    <property type="evidence" value="ECO:0007669"/>
    <property type="project" value="EnsemblFungi"/>
</dbReference>
<gene>
    <name evidence="8" type="ORF">WICANDRAFT_30544</name>
</gene>
<dbReference type="PANTHER" id="PTHR19370:SF189">
    <property type="entry name" value="CYTOCHROME C MITOCHONDRIAL IMPORT FACTOR CYC2"/>
    <property type="match status" value="1"/>
</dbReference>
<evidence type="ECO:0000256" key="3">
    <source>
        <dbReference type="ARBA" id="ARBA00022630"/>
    </source>
</evidence>
<evidence type="ECO:0000313" key="8">
    <source>
        <dbReference type="EMBL" id="ODQ60256.1"/>
    </source>
</evidence>
<evidence type="ECO:0000256" key="5">
    <source>
        <dbReference type="ARBA" id="ARBA00023002"/>
    </source>
</evidence>
<comment type="cofactor">
    <cofactor evidence="1 6">
        <name>FAD</name>
        <dbReference type="ChEBI" id="CHEBI:57692"/>
    </cofactor>
</comment>
<evidence type="ECO:0000259" key="7">
    <source>
        <dbReference type="PROSITE" id="PS51384"/>
    </source>
</evidence>
<sequence length="332" mass="38371">MIVGGAWALLTASYFYKERKPTDYLNPDEFIPFYISNRVDIDKDHYLLELTPKFKEWMKDSKKSDNIWNGRRLWSVEIKQPQIMVVRKYTPLPLAIYQKDKESEPIINLQSPHEHGKMVLYIKKYDQGEVARWIYKRPIGSELELRGPFIEYEFPKTPNDRFERPKMENLPSGVKVDDQYPIKPDNLAFFAGGTGVAPVLQTLLSKNPYKGHVDIFYSRKTESELPIPRFFYFLEKLGRVKVHHLVNEKDQQSKGIKVDEDLPLHQHNYKSALEKAIAEKSNIKIDNPALALVCGPDGYVDYVAGPKPYEGQGPVGGLLQQRGWGKNNVFKL</sequence>
<feature type="binding site" evidence="6">
    <location>
        <position position="123"/>
    </location>
    <ligand>
        <name>FAD</name>
        <dbReference type="ChEBI" id="CHEBI:57692"/>
    </ligand>
</feature>
<dbReference type="InterPro" id="IPR017938">
    <property type="entry name" value="Riboflavin_synthase-like_b-brl"/>
</dbReference>
<keyword evidence="9" id="KW-1185">Reference proteome</keyword>
<dbReference type="AlphaFoldDB" id="A0A1E3P432"/>
<evidence type="ECO:0000256" key="2">
    <source>
        <dbReference type="ARBA" id="ARBA00006105"/>
    </source>
</evidence>